<dbReference type="Proteomes" id="UP001237823">
    <property type="component" value="Unassembled WGS sequence"/>
</dbReference>
<reference evidence="1 2" key="1">
    <citation type="submission" date="2023-06" db="EMBL/GenBank/DDBJ databases">
        <authorList>
            <person name="Feng G."/>
            <person name="Li J."/>
            <person name="Zhu H."/>
        </authorList>
    </citation>
    <scope>NUCLEOTIDE SEQUENCE [LARGE SCALE GENOMIC DNA]</scope>
    <source>
        <strain evidence="1 2">RHCKG23</strain>
    </source>
</reference>
<evidence type="ECO:0000313" key="2">
    <source>
        <dbReference type="Proteomes" id="UP001237823"/>
    </source>
</evidence>
<dbReference type="RefSeq" id="WP_289459047.1">
    <property type="nucleotide sequence ID" value="NZ_JAUCML010000006.1"/>
</dbReference>
<organism evidence="1 2">
    <name type="scientific">Curtobacterium citri</name>
    <dbReference type="NCBI Taxonomy" id="3055139"/>
    <lineage>
        <taxon>Bacteria</taxon>
        <taxon>Bacillati</taxon>
        <taxon>Actinomycetota</taxon>
        <taxon>Actinomycetes</taxon>
        <taxon>Micrococcales</taxon>
        <taxon>Microbacteriaceae</taxon>
        <taxon>Curtobacterium</taxon>
    </lineage>
</organism>
<evidence type="ECO:0008006" key="3">
    <source>
        <dbReference type="Google" id="ProtNLM"/>
    </source>
</evidence>
<evidence type="ECO:0000313" key="1">
    <source>
        <dbReference type="EMBL" id="MDM7885610.1"/>
    </source>
</evidence>
<comment type="caution">
    <text evidence="1">The sequence shown here is derived from an EMBL/GenBank/DDBJ whole genome shotgun (WGS) entry which is preliminary data.</text>
</comment>
<protein>
    <recommendedName>
        <fullName evidence="3">Queuine tRNA-ribosyltransferase</fullName>
    </recommendedName>
</protein>
<keyword evidence="2" id="KW-1185">Reference proteome</keyword>
<name>A0ABT7T7Q2_9MICO</name>
<proteinExistence type="predicted"/>
<sequence length="336" mass="37503">MDSVSRYTGGIFAAGAHAMSRVQRLQPQYPTVPMIAEPDAVRNYWATEDAPFQLNRDENELIPPNLDWHLSMQRMAGSALAMTPTGQIKAGDARTLKNALHEANAIDRDDVLFTLPLSAGWLSNPDYARQVVKVIDRSRHPVALTFTDKKNPLESRKRMRAYRRLITETTGTVLAYRVDMFGFDAVAHGAIASAIGAYPSVRRLNPVGTRGSAIDPEDMAPHMLVGDMLRFVRTKQIRRVWFAEAEPFVCFCTVCDGQPIDRLFGTDEDRNTGHLHNLAEIGRMHDATTGLAPSARLAAWVDQVKGALDTYPQLETHIHRPLPIPDDLEVWAEPVR</sequence>
<gene>
    <name evidence="1" type="ORF">QUG92_10895</name>
</gene>
<dbReference type="EMBL" id="JAUCML010000006">
    <property type="protein sequence ID" value="MDM7885610.1"/>
    <property type="molecule type" value="Genomic_DNA"/>
</dbReference>
<accession>A0ABT7T7Q2</accession>